<dbReference type="Proteomes" id="UP000698752">
    <property type="component" value="Unassembled WGS sequence"/>
</dbReference>
<proteinExistence type="predicted"/>
<evidence type="ECO:0000313" key="2">
    <source>
        <dbReference type="Proteomes" id="UP000698752"/>
    </source>
</evidence>
<organism evidence="1 2">
    <name type="scientific">Neoroseomonas terrae</name>
    <dbReference type="NCBI Taxonomy" id="424799"/>
    <lineage>
        <taxon>Bacteria</taxon>
        <taxon>Pseudomonadati</taxon>
        <taxon>Pseudomonadota</taxon>
        <taxon>Alphaproteobacteria</taxon>
        <taxon>Acetobacterales</taxon>
        <taxon>Acetobacteraceae</taxon>
        <taxon>Neoroseomonas</taxon>
    </lineage>
</organism>
<dbReference type="Pfam" id="PF04390">
    <property type="entry name" value="LptE"/>
    <property type="match status" value="1"/>
</dbReference>
<dbReference type="PROSITE" id="PS51257">
    <property type="entry name" value="PROKAR_LIPOPROTEIN"/>
    <property type="match status" value="1"/>
</dbReference>
<protein>
    <recommendedName>
        <fullName evidence="3">LPS-assembly lipoprotein</fullName>
    </recommendedName>
</protein>
<comment type="caution">
    <text evidence="1">The sequence shown here is derived from an EMBL/GenBank/DDBJ whole genome shotgun (WGS) entry which is preliminary data.</text>
</comment>
<evidence type="ECO:0008006" key="3">
    <source>
        <dbReference type="Google" id="ProtNLM"/>
    </source>
</evidence>
<dbReference type="EMBL" id="JAAEDI010000005">
    <property type="protein sequence ID" value="MBR0649059.1"/>
    <property type="molecule type" value="Genomic_DNA"/>
</dbReference>
<accession>A0ABS5EDH6</accession>
<sequence length="170" mass="18554">MWSRRRLIAAVAGPALLAGCGFRPMYGPQPDSVVAGLQTVSVGLIPERNGQLMRRQLEQRLGRSGAPARYDLRVGLGYGVELQGFEEDGAPSRVRITATANWFLYETGASPRLVAQGTDRAFDAYNVPENQFFASDASRYAAEQRLVDQLASDIVQRLAIRFEAGPPRAG</sequence>
<name>A0ABS5EDH6_9PROT</name>
<keyword evidence="2" id="KW-1185">Reference proteome</keyword>
<dbReference type="InterPro" id="IPR007485">
    <property type="entry name" value="LPS_assembly_LptE"/>
</dbReference>
<reference evidence="2" key="1">
    <citation type="journal article" date="2021" name="Syst. Appl. Microbiol.">
        <title>Roseomonas hellenica sp. nov., isolated from roots of wild-growing Alkanna tinctoria.</title>
        <authorList>
            <person name="Rat A."/>
            <person name="Naranjo H.D."/>
            <person name="Lebbe L."/>
            <person name="Cnockaert M."/>
            <person name="Krigas N."/>
            <person name="Grigoriadou K."/>
            <person name="Maloupa E."/>
            <person name="Willems A."/>
        </authorList>
    </citation>
    <scope>NUCLEOTIDE SEQUENCE [LARGE SCALE GENOMIC DNA]</scope>
    <source>
        <strain evidence="2">LMG 31159</strain>
    </source>
</reference>
<dbReference type="Gene3D" id="3.30.160.150">
    <property type="entry name" value="Lipoprotein like domain"/>
    <property type="match status" value="1"/>
</dbReference>
<dbReference type="RefSeq" id="WP_211866729.1">
    <property type="nucleotide sequence ID" value="NZ_JAAEDI010000005.1"/>
</dbReference>
<evidence type="ECO:0000313" key="1">
    <source>
        <dbReference type="EMBL" id="MBR0649059.1"/>
    </source>
</evidence>
<gene>
    <name evidence="1" type="ORF">GXW78_05250</name>
</gene>